<feature type="transmembrane region" description="Helical" evidence="2">
    <location>
        <begin position="233"/>
        <end position="252"/>
    </location>
</feature>
<sequence>MIVPWLRIFWRARDRSILFIATHLALVLYWGYHLRIFLRHRALFPALESVFQPNIFVVALFIYCFYNLARAIRDQALDELFKTTRYGLVRVYAGLIGCLLVISTIPFVLYLMLSTLLYTLAGFNFTPLLIHLIKACVLYAWLSFIIGGMLGVVFGIFFGARRIAVYGLTVGLVLLNTAFTDVPFRIPLLLFGSSWAENFLYSVKDFLQLVPHDIGNTFPIPDIYGFPMEPVRWGLAVFWVVFCLALIGISFARTRRFRNFFLIGSMVTAYVAVLLFSYRGSTLAMDRRVESFPYADPIYYLDKGGPDVQQREPGFHVEAYDMKVTISNELHAEVKVTVDNPDLDRYDFTLYHGYIITDVHTESGKVPFTRDGDHLTLGPLGGAETITFRYHGKSPKYYANAQAITLPGYFAYYPKPGRLRIWDSDRYGYVINLSPDESQYTVTVRSNLKVFSNLDGHDNVFAGRTNGLSLFAGLYDEVENGIYAEPTRNDRPTRECLRRAEHILDRVYTELEQPVPALIRGFSEKKFFQVPRSFGLNSNTEDVVIMSDHVTAQSCGSGAELARSIIMTQFQAGMSAENFRFVSQYVDYLVGIPEGAPVDPPARLDPAKILSDIQEVRRLRQQSASSTESGPSAESMRQEELTATVLDQAARYLFLESPQKTKHRRRFYDHLTSGEGGEPLDFIERALREELGE</sequence>
<feature type="transmembrane region" description="Helical" evidence="2">
    <location>
        <begin position="138"/>
        <end position="158"/>
    </location>
</feature>
<feature type="transmembrane region" description="Helical" evidence="2">
    <location>
        <begin position="50"/>
        <end position="69"/>
    </location>
</feature>
<reference evidence="4" key="2">
    <citation type="journal article" date="2010" name="Stand. Genomic Sci.">
        <title>Complete genome sequence of Thermaerobacter marianensis type strain (7p75aT).</title>
        <authorList>
            <person name="Han C."/>
            <person name="Gu W."/>
            <person name="Zhang X."/>
            <person name="Lapidus A."/>
            <person name="Nolan M."/>
            <person name="Copeland A."/>
            <person name="Lucas S."/>
            <person name="Glavina Del Rio T."/>
            <person name="Tice H."/>
            <person name="Cheng J."/>
            <person name="Tapia R."/>
            <person name="Goodwin L."/>
            <person name="Pitluck S."/>
            <person name="Pagani I."/>
            <person name="Ivanova N."/>
            <person name="Mavromatis K."/>
            <person name="Mikhailova N."/>
            <person name="Pati A."/>
            <person name="Chen A."/>
            <person name="Palaniappan K."/>
            <person name="Land M."/>
            <person name="Hauser L."/>
            <person name="Chang Y."/>
            <person name="Jeffries C."/>
            <person name="Schneider S."/>
            <person name="Rohde M."/>
            <person name="Goker M."/>
            <person name="Pukall R."/>
            <person name="Woyke T."/>
            <person name="Bristow J."/>
            <person name="Eisen J."/>
            <person name="Markowitz V."/>
            <person name="Hugenholtz P."/>
            <person name="Kyrpides N."/>
            <person name="Klenk H."/>
            <person name="Detter J."/>
        </authorList>
    </citation>
    <scope>NUCLEOTIDE SEQUENCE [LARGE SCALE GENOMIC DNA]</scope>
    <source>
        <strain evidence="4">ATCC 700841 / DSM 12885 / JCM 10246 / 7p75a</strain>
    </source>
</reference>
<reference evidence="3 4" key="1">
    <citation type="journal article" date="2010" name="Stand. Genomic Sci.">
        <title>Complete genome sequence of Thermaerobacter marianensis type strain (7p75a).</title>
        <authorList>
            <person name="Han C."/>
            <person name="Gu W."/>
            <person name="Zhang X."/>
            <person name="Lapidus A."/>
            <person name="Nolan M."/>
            <person name="Copeland A."/>
            <person name="Lucas S."/>
            <person name="Del Rio T.G."/>
            <person name="Tice H."/>
            <person name="Cheng J.F."/>
            <person name="Tapia R."/>
            <person name="Goodwin L."/>
            <person name="Pitluck S."/>
            <person name="Pagani I."/>
            <person name="Ivanova N."/>
            <person name="Mavromatis K."/>
            <person name="Mikhailova N."/>
            <person name="Pati A."/>
            <person name="Chen A."/>
            <person name="Palaniappan K."/>
            <person name="Land M."/>
            <person name="Hauser L."/>
            <person name="Chang Y.J."/>
            <person name="Jeffries C.D."/>
            <person name="Schneider S."/>
            <person name="Rohde M."/>
            <person name="Goker M."/>
            <person name="Pukall R."/>
            <person name="Woyke T."/>
            <person name="Bristow J."/>
            <person name="Eisen J.A."/>
            <person name="Markowitz V."/>
            <person name="Hugenholtz P."/>
            <person name="Kyrpides N.C."/>
            <person name="Klenk H.P."/>
            <person name="Detter J.C."/>
        </authorList>
    </citation>
    <scope>NUCLEOTIDE SEQUENCE [LARGE SCALE GENOMIC DNA]</scope>
    <source>
        <strain evidence="4">ATCC 700841 / DSM 12885 / JCM 10246 / 7p75a</strain>
    </source>
</reference>
<feature type="transmembrane region" description="Helical" evidence="2">
    <location>
        <begin position="165"/>
        <end position="186"/>
    </location>
</feature>
<dbReference type="HOGENOM" id="CLU_397352_0_0_9"/>
<dbReference type="EMBL" id="CP002344">
    <property type="protein sequence ID" value="ADU51421.1"/>
    <property type="molecule type" value="Genomic_DNA"/>
</dbReference>
<keyword evidence="4" id="KW-1185">Reference proteome</keyword>
<dbReference type="KEGG" id="tmr:Tmar_1308"/>
<dbReference type="RefSeq" id="WP_013495726.1">
    <property type="nucleotide sequence ID" value="NC_014831.1"/>
</dbReference>
<dbReference type="OrthoDB" id="1929528at2"/>
<feature type="transmembrane region" description="Helical" evidence="2">
    <location>
        <begin position="259"/>
        <end position="278"/>
    </location>
</feature>
<evidence type="ECO:0000256" key="1">
    <source>
        <dbReference type="SAM" id="MobiDB-lite"/>
    </source>
</evidence>
<evidence type="ECO:0000313" key="4">
    <source>
        <dbReference type="Proteomes" id="UP000008915"/>
    </source>
</evidence>
<protein>
    <submittedName>
        <fullName evidence="3">Uncharacterized protein</fullName>
    </submittedName>
</protein>
<dbReference type="AlphaFoldDB" id="E6SLX2"/>
<dbReference type="Proteomes" id="UP000008915">
    <property type="component" value="Chromosome"/>
</dbReference>
<feature type="region of interest" description="Disordered" evidence="1">
    <location>
        <begin position="620"/>
        <end position="639"/>
    </location>
</feature>
<gene>
    <name evidence="3" type="ordered locus">Tmar_1308</name>
</gene>
<evidence type="ECO:0000313" key="3">
    <source>
        <dbReference type="EMBL" id="ADU51421.1"/>
    </source>
</evidence>
<dbReference type="eggNOG" id="ENOG5032T9H">
    <property type="taxonomic scope" value="Bacteria"/>
</dbReference>
<feature type="compositionally biased region" description="Polar residues" evidence="1">
    <location>
        <begin position="621"/>
        <end position="632"/>
    </location>
</feature>
<organism evidence="3 4">
    <name type="scientific">Thermaerobacter marianensis (strain ATCC 700841 / DSM 12885 / JCM 10246 / 7p75a)</name>
    <dbReference type="NCBI Taxonomy" id="644966"/>
    <lineage>
        <taxon>Bacteria</taxon>
        <taxon>Bacillati</taxon>
        <taxon>Bacillota</taxon>
        <taxon>Clostridia</taxon>
        <taxon>Eubacteriales</taxon>
        <taxon>Clostridiales Family XVII. Incertae Sedis</taxon>
        <taxon>Thermaerobacter</taxon>
    </lineage>
</organism>
<dbReference type="STRING" id="644966.Tmar_1308"/>
<evidence type="ECO:0000256" key="2">
    <source>
        <dbReference type="SAM" id="Phobius"/>
    </source>
</evidence>
<keyword evidence="2" id="KW-1133">Transmembrane helix</keyword>
<feature type="transmembrane region" description="Helical" evidence="2">
    <location>
        <begin position="17"/>
        <end position="38"/>
    </location>
</feature>
<name>E6SLX2_THEM7</name>
<keyword evidence="2" id="KW-0812">Transmembrane</keyword>
<proteinExistence type="predicted"/>
<keyword evidence="2" id="KW-0472">Membrane</keyword>
<feature type="transmembrane region" description="Helical" evidence="2">
    <location>
        <begin position="89"/>
        <end position="118"/>
    </location>
</feature>
<accession>E6SLX2</accession>